<evidence type="ECO:0000256" key="3">
    <source>
        <dbReference type="ARBA" id="ARBA00022729"/>
    </source>
</evidence>
<keyword evidence="4" id="KW-0029">Amino-acid transport</keyword>
<protein>
    <submittedName>
        <fullName evidence="6">Amino acid ABC transporter substrate-binding protein</fullName>
    </submittedName>
</protein>
<sequence length="390" mass="42219">MTHLSRRSVLGSAAAVASTFAVVKARAADPIKFGASLSLTGRFSDSAKYVQEGYLLWAEQVNAKGGIKGRPVEVVIYDDESKPDTGRVLAERLLDRDNVLAILGPYSSPITDAMATALERAQVPMIGTIASDSSIWARRRLRWTFQGFPSSDFDHEGFLKVIKEKGQGSKKLAIIFEEAPFSIAAKDWALPVAKEMGLTVEAFGYNPGAQDFRSIIERMIASGTEMVSMGGYYQPSIALTRQMIERGFNPVAFHFIQAADGVTKEALGAQVEGVFGRSSWEATIDTPANKAFVAAYQAKYGRIPSYHSAAAFAAGQAFQGAIEEKGADRAGIREALASSKIETVLGTFHTNQRGQQDGYHYASTQWQGGTSYVVSGPSARAPLWPKPKWS</sequence>
<feature type="domain" description="Leucine-binding protein" evidence="5">
    <location>
        <begin position="30"/>
        <end position="358"/>
    </location>
</feature>
<keyword evidence="7" id="KW-1185">Reference proteome</keyword>
<comment type="caution">
    <text evidence="6">The sequence shown here is derived from an EMBL/GenBank/DDBJ whole genome shotgun (WGS) entry which is preliminary data.</text>
</comment>
<dbReference type="Pfam" id="PF13458">
    <property type="entry name" value="Peripla_BP_6"/>
    <property type="match status" value="1"/>
</dbReference>
<organism evidence="6 7">
    <name type="scientific">Enterovirga aerilata</name>
    <dbReference type="NCBI Taxonomy" id="2730920"/>
    <lineage>
        <taxon>Bacteria</taxon>
        <taxon>Pseudomonadati</taxon>
        <taxon>Pseudomonadota</taxon>
        <taxon>Alphaproteobacteria</taxon>
        <taxon>Hyphomicrobiales</taxon>
        <taxon>Methylobacteriaceae</taxon>
        <taxon>Enterovirga</taxon>
    </lineage>
</organism>
<evidence type="ECO:0000256" key="2">
    <source>
        <dbReference type="ARBA" id="ARBA00022448"/>
    </source>
</evidence>
<reference evidence="6 7" key="1">
    <citation type="submission" date="2020-04" db="EMBL/GenBank/DDBJ databases">
        <title>Enterovirga sp. isolate from soil.</title>
        <authorList>
            <person name="Chea S."/>
            <person name="Kim D.-U."/>
        </authorList>
    </citation>
    <scope>NUCLEOTIDE SEQUENCE [LARGE SCALE GENOMIC DNA]</scope>
    <source>
        <strain evidence="6 7">DB1703</strain>
    </source>
</reference>
<dbReference type="PROSITE" id="PS51318">
    <property type="entry name" value="TAT"/>
    <property type="match status" value="1"/>
</dbReference>
<dbReference type="PRINTS" id="PR00337">
    <property type="entry name" value="LEUILEVALBP"/>
</dbReference>
<evidence type="ECO:0000256" key="1">
    <source>
        <dbReference type="ARBA" id="ARBA00010062"/>
    </source>
</evidence>
<evidence type="ECO:0000259" key="5">
    <source>
        <dbReference type="Pfam" id="PF13458"/>
    </source>
</evidence>
<keyword evidence="2" id="KW-0813">Transport</keyword>
<dbReference type="InterPro" id="IPR051010">
    <property type="entry name" value="BCAA_transport"/>
</dbReference>
<dbReference type="PANTHER" id="PTHR30483">
    <property type="entry name" value="LEUCINE-SPECIFIC-BINDING PROTEIN"/>
    <property type="match status" value="1"/>
</dbReference>
<accession>A0A849I8H5</accession>
<evidence type="ECO:0000256" key="4">
    <source>
        <dbReference type="ARBA" id="ARBA00022970"/>
    </source>
</evidence>
<dbReference type="RefSeq" id="WP_171218247.1">
    <property type="nucleotide sequence ID" value="NZ_JABEPP010000003.1"/>
</dbReference>
<comment type="similarity">
    <text evidence="1">Belongs to the leucine-binding protein family.</text>
</comment>
<dbReference type="EMBL" id="JABEPP010000003">
    <property type="protein sequence ID" value="NNM72709.1"/>
    <property type="molecule type" value="Genomic_DNA"/>
</dbReference>
<dbReference type="InterPro" id="IPR000709">
    <property type="entry name" value="Leu_Ile_Val-bd"/>
</dbReference>
<evidence type="ECO:0000313" key="6">
    <source>
        <dbReference type="EMBL" id="NNM72709.1"/>
    </source>
</evidence>
<dbReference type="AlphaFoldDB" id="A0A849I8H5"/>
<dbReference type="InterPro" id="IPR028081">
    <property type="entry name" value="Leu-bd"/>
</dbReference>
<dbReference type="PANTHER" id="PTHR30483:SF37">
    <property type="entry name" value="ABC TRANSPORTER SUBSTRATE-BINDING PROTEIN"/>
    <property type="match status" value="1"/>
</dbReference>
<gene>
    <name evidence="6" type="ORF">HJG44_09975</name>
</gene>
<name>A0A849I8H5_9HYPH</name>
<dbReference type="GO" id="GO:0006865">
    <property type="term" value="P:amino acid transport"/>
    <property type="evidence" value="ECO:0007669"/>
    <property type="project" value="UniProtKB-KW"/>
</dbReference>
<dbReference type="InterPro" id="IPR006311">
    <property type="entry name" value="TAT_signal"/>
</dbReference>
<evidence type="ECO:0000313" key="7">
    <source>
        <dbReference type="Proteomes" id="UP000564885"/>
    </source>
</evidence>
<keyword evidence="3" id="KW-0732">Signal</keyword>
<dbReference type="SUPFAM" id="SSF53822">
    <property type="entry name" value="Periplasmic binding protein-like I"/>
    <property type="match status" value="1"/>
</dbReference>
<dbReference type="Gene3D" id="3.40.50.2300">
    <property type="match status" value="2"/>
</dbReference>
<dbReference type="InterPro" id="IPR028082">
    <property type="entry name" value="Peripla_BP_I"/>
</dbReference>
<dbReference type="CDD" id="cd06338">
    <property type="entry name" value="PBP1_ABC_ligand_binding-like"/>
    <property type="match status" value="1"/>
</dbReference>
<proteinExistence type="inferred from homology"/>
<dbReference type="Proteomes" id="UP000564885">
    <property type="component" value="Unassembled WGS sequence"/>
</dbReference>